<feature type="chain" id="PRO_5039344637" description="Lipoprotein" evidence="1">
    <location>
        <begin position="21"/>
        <end position="169"/>
    </location>
</feature>
<evidence type="ECO:0000313" key="2">
    <source>
        <dbReference type="EMBL" id="TFJ92735.1"/>
    </source>
</evidence>
<keyword evidence="3" id="KW-1185">Reference proteome</keyword>
<dbReference type="EMBL" id="SRHY01000016">
    <property type="protein sequence ID" value="TFJ92735.1"/>
    <property type="molecule type" value="Genomic_DNA"/>
</dbReference>
<evidence type="ECO:0000313" key="3">
    <source>
        <dbReference type="Proteomes" id="UP000298484"/>
    </source>
</evidence>
<evidence type="ECO:0000256" key="1">
    <source>
        <dbReference type="SAM" id="SignalP"/>
    </source>
</evidence>
<organism evidence="2 3">
    <name type="scientific">Lentibacillus salicampi</name>
    <dbReference type="NCBI Taxonomy" id="175306"/>
    <lineage>
        <taxon>Bacteria</taxon>
        <taxon>Bacillati</taxon>
        <taxon>Bacillota</taxon>
        <taxon>Bacilli</taxon>
        <taxon>Bacillales</taxon>
        <taxon>Bacillaceae</taxon>
        <taxon>Lentibacillus</taxon>
    </lineage>
</organism>
<accession>A0A4Y9ABE4</accession>
<sequence>MRKLFVLLCCSVSLLFLVSACENKEDNAVEIGEKFIKELYNVGNSSVDLNKMNAEQLIDKQSEFSIYFTEEEFEDLANKRFFLIPQEVGSKQNNTISVQNIKFEKYEQGQSESESLDFNHSFTLIFTDPEGNEADKAKMKGQMTIVNTENGLKIDRYYDGETLKDILNR</sequence>
<reference evidence="2 3" key="1">
    <citation type="submission" date="2019-03" db="EMBL/GenBank/DDBJ databases">
        <title>Genome sequence of Lentibacillus salicampi ATCC BAA-719.</title>
        <authorList>
            <person name="Maclea K.S."/>
            <person name="Simoes Junior M."/>
        </authorList>
    </citation>
    <scope>NUCLEOTIDE SEQUENCE [LARGE SCALE GENOMIC DNA]</scope>
    <source>
        <strain evidence="2 3">ATCC BAA-719</strain>
    </source>
</reference>
<evidence type="ECO:0008006" key="4">
    <source>
        <dbReference type="Google" id="ProtNLM"/>
    </source>
</evidence>
<gene>
    <name evidence="2" type="ORF">E4U82_10645</name>
</gene>
<dbReference type="AlphaFoldDB" id="A0A4Y9ABE4"/>
<keyword evidence="1" id="KW-0732">Signal</keyword>
<proteinExistence type="predicted"/>
<dbReference type="PROSITE" id="PS51257">
    <property type="entry name" value="PROKAR_LIPOPROTEIN"/>
    <property type="match status" value="1"/>
</dbReference>
<protein>
    <recommendedName>
        <fullName evidence="4">Lipoprotein</fullName>
    </recommendedName>
</protein>
<comment type="caution">
    <text evidence="2">The sequence shown here is derived from an EMBL/GenBank/DDBJ whole genome shotgun (WGS) entry which is preliminary data.</text>
</comment>
<dbReference type="OrthoDB" id="2863534at2"/>
<dbReference type="Proteomes" id="UP000298484">
    <property type="component" value="Unassembled WGS sequence"/>
</dbReference>
<name>A0A4Y9ABE4_9BACI</name>
<dbReference type="RefSeq" id="WP_135110180.1">
    <property type="nucleotide sequence ID" value="NZ_SRHY01000016.1"/>
</dbReference>
<feature type="signal peptide" evidence="1">
    <location>
        <begin position="1"/>
        <end position="20"/>
    </location>
</feature>